<dbReference type="PRINTS" id="PR00455">
    <property type="entry name" value="HTHTETR"/>
</dbReference>
<dbReference type="PANTHER" id="PTHR30055:SF237">
    <property type="entry name" value="TRANSCRIPTIONAL REPRESSOR MCE3R"/>
    <property type="match status" value="1"/>
</dbReference>
<dbReference type="InterPro" id="IPR050109">
    <property type="entry name" value="HTH-type_TetR-like_transc_reg"/>
</dbReference>
<dbReference type="Proteomes" id="UP001601992">
    <property type="component" value="Unassembled WGS sequence"/>
</dbReference>
<dbReference type="SUPFAM" id="SSF46689">
    <property type="entry name" value="Homeodomain-like"/>
    <property type="match status" value="1"/>
</dbReference>
<evidence type="ECO:0000313" key="6">
    <source>
        <dbReference type="Proteomes" id="UP001601992"/>
    </source>
</evidence>
<feature type="compositionally biased region" description="Basic residues" evidence="3">
    <location>
        <begin position="230"/>
        <end position="240"/>
    </location>
</feature>
<dbReference type="PROSITE" id="PS50977">
    <property type="entry name" value="HTH_TETR_2"/>
    <property type="match status" value="1"/>
</dbReference>
<dbReference type="EMBL" id="JBIAQY010000002">
    <property type="protein sequence ID" value="MFF3567784.1"/>
    <property type="molecule type" value="Genomic_DNA"/>
</dbReference>
<organism evidence="5 6">
    <name type="scientific">Nocardia jiangxiensis</name>
    <dbReference type="NCBI Taxonomy" id="282685"/>
    <lineage>
        <taxon>Bacteria</taxon>
        <taxon>Bacillati</taxon>
        <taxon>Actinomycetota</taxon>
        <taxon>Actinomycetes</taxon>
        <taxon>Mycobacteriales</taxon>
        <taxon>Nocardiaceae</taxon>
        <taxon>Nocardia</taxon>
    </lineage>
</organism>
<dbReference type="Pfam" id="PF00440">
    <property type="entry name" value="TetR_N"/>
    <property type="match status" value="1"/>
</dbReference>
<sequence length="240" mass="26672">MPQEQAAQAGADWRRYEPLELTPILTAALEAFYEHGFHGTTVRDIARRVGQTVPSLYYHHDSKEGAFVALLELSAAEATWRVKAAAAAGDGTRQKFMNVIETIVLHMAHRTRLAALDLELRHLSPPNRKRYAAHRKEIETLLTEILETGEREAVFTLDDPAETARALLGMCQSIARWFQPDGPLDPSQLAERYVRIALAAAGAVHVPPNRGVRQRKSATPGTEAAAEKRQPRRRSAARSQ</sequence>
<feature type="DNA-binding region" description="H-T-H motif" evidence="2">
    <location>
        <begin position="41"/>
        <end position="60"/>
    </location>
</feature>
<gene>
    <name evidence="5" type="ORF">ACFYXQ_08355</name>
</gene>
<dbReference type="Gene3D" id="1.10.357.10">
    <property type="entry name" value="Tetracycline Repressor, domain 2"/>
    <property type="match status" value="1"/>
</dbReference>
<accession>A0ABW6RXV3</accession>
<feature type="region of interest" description="Disordered" evidence="3">
    <location>
        <begin position="207"/>
        <end position="240"/>
    </location>
</feature>
<name>A0ABW6RXV3_9NOCA</name>
<dbReference type="PANTHER" id="PTHR30055">
    <property type="entry name" value="HTH-TYPE TRANSCRIPTIONAL REGULATOR RUTR"/>
    <property type="match status" value="1"/>
</dbReference>
<keyword evidence="6" id="KW-1185">Reference proteome</keyword>
<dbReference type="RefSeq" id="WP_387403000.1">
    <property type="nucleotide sequence ID" value="NZ_JBIAQY010000002.1"/>
</dbReference>
<feature type="domain" description="HTH tetR-type" evidence="4">
    <location>
        <begin position="18"/>
        <end position="78"/>
    </location>
</feature>
<dbReference type="InterPro" id="IPR041490">
    <property type="entry name" value="KstR2_TetR_C"/>
</dbReference>
<dbReference type="Pfam" id="PF17932">
    <property type="entry name" value="TetR_C_24"/>
    <property type="match status" value="1"/>
</dbReference>
<keyword evidence="1 2" id="KW-0238">DNA-binding</keyword>
<reference evidence="5 6" key="1">
    <citation type="submission" date="2024-10" db="EMBL/GenBank/DDBJ databases">
        <title>The Natural Products Discovery Center: Release of the First 8490 Sequenced Strains for Exploring Actinobacteria Biosynthetic Diversity.</title>
        <authorList>
            <person name="Kalkreuter E."/>
            <person name="Kautsar S.A."/>
            <person name="Yang D."/>
            <person name="Bader C.D."/>
            <person name="Teijaro C.N."/>
            <person name="Fluegel L."/>
            <person name="Davis C.M."/>
            <person name="Simpson J.R."/>
            <person name="Lauterbach L."/>
            <person name="Steele A.D."/>
            <person name="Gui C."/>
            <person name="Meng S."/>
            <person name="Li G."/>
            <person name="Viehrig K."/>
            <person name="Ye F."/>
            <person name="Su P."/>
            <person name="Kiefer A.F."/>
            <person name="Nichols A."/>
            <person name="Cepeda A.J."/>
            <person name="Yan W."/>
            <person name="Fan B."/>
            <person name="Jiang Y."/>
            <person name="Adhikari A."/>
            <person name="Zheng C.-J."/>
            <person name="Schuster L."/>
            <person name="Cowan T.M."/>
            <person name="Smanski M.J."/>
            <person name="Chevrette M.G."/>
            <person name="De Carvalho L.P.S."/>
            <person name="Shen B."/>
        </authorList>
    </citation>
    <scope>NUCLEOTIDE SEQUENCE [LARGE SCALE GENOMIC DNA]</scope>
    <source>
        <strain evidence="5 6">NPDC002593</strain>
    </source>
</reference>
<dbReference type="InterPro" id="IPR009057">
    <property type="entry name" value="Homeodomain-like_sf"/>
</dbReference>
<evidence type="ECO:0000256" key="1">
    <source>
        <dbReference type="ARBA" id="ARBA00023125"/>
    </source>
</evidence>
<protein>
    <submittedName>
        <fullName evidence="5">TetR/AcrR family transcriptional regulator</fullName>
    </submittedName>
</protein>
<evidence type="ECO:0000313" key="5">
    <source>
        <dbReference type="EMBL" id="MFF3567784.1"/>
    </source>
</evidence>
<evidence type="ECO:0000259" key="4">
    <source>
        <dbReference type="PROSITE" id="PS50977"/>
    </source>
</evidence>
<dbReference type="SUPFAM" id="SSF48498">
    <property type="entry name" value="Tetracyclin repressor-like, C-terminal domain"/>
    <property type="match status" value="1"/>
</dbReference>
<dbReference type="InterPro" id="IPR001647">
    <property type="entry name" value="HTH_TetR"/>
</dbReference>
<proteinExistence type="predicted"/>
<comment type="caution">
    <text evidence="5">The sequence shown here is derived from an EMBL/GenBank/DDBJ whole genome shotgun (WGS) entry which is preliminary data.</text>
</comment>
<evidence type="ECO:0000256" key="3">
    <source>
        <dbReference type="SAM" id="MobiDB-lite"/>
    </source>
</evidence>
<evidence type="ECO:0000256" key="2">
    <source>
        <dbReference type="PROSITE-ProRule" id="PRU00335"/>
    </source>
</evidence>
<dbReference type="InterPro" id="IPR036271">
    <property type="entry name" value="Tet_transcr_reg_TetR-rel_C_sf"/>
</dbReference>